<gene>
    <name evidence="2" type="ORF">C6Y45_05875</name>
</gene>
<proteinExistence type="predicted"/>
<dbReference type="PANTHER" id="PTHR43283:SF7">
    <property type="entry name" value="BETA-LACTAMASE-RELATED DOMAIN-CONTAINING PROTEIN"/>
    <property type="match status" value="1"/>
</dbReference>
<accession>A0A2T4U842</accession>
<evidence type="ECO:0000259" key="1">
    <source>
        <dbReference type="Pfam" id="PF00144"/>
    </source>
</evidence>
<dbReference type="InterPro" id="IPR050789">
    <property type="entry name" value="Diverse_Enzym_Activities"/>
</dbReference>
<dbReference type="InterPro" id="IPR012338">
    <property type="entry name" value="Beta-lactam/transpept-like"/>
</dbReference>
<comment type="caution">
    <text evidence="2">The sequence shown here is derived from an EMBL/GenBank/DDBJ whole genome shotgun (WGS) entry which is preliminary data.</text>
</comment>
<reference evidence="2 3" key="1">
    <citation type="submission" date="2018-03" db="EMBL/GenBank/DDBJ databases">
        <title>Alkalicoccus saliphilus sp. nov., isolated from a mineral pool.</title>
        <authorList>
            <person name="Zhao B."/>
        </authorList>
    </citation>
    <scope>NUCLEOTIDE SEQUENCE [LARGE SCALE GENOMIC DNA]</scope>
    <source>
        <strain evidence="2 3">6AG</strain>
    </source>
</reference>
<name>A0A2T4U842_9BACI</name>
<organism evidence="2 3">
    <name type="scientific">Alkalicoccus saliphilus</name>
    <dbReference type="NCBI Taxonomy" id="200989"/>
    <lineage>
        <taxon>Bacteria</taxon>
        <taxon>Bacillati</taxon>
        <taxon>Bacillota</taxon>
        <taxon>Bacilli</taxon>
        <taxon>Bacillales</taxon>
        <taxon>Bacillaceae</taxon>
        <taxon>Alkalicoccus</taxon>
    </lineage>
</organism>
<sequence>MPTGLNELTQAAKILLIKTGKGFVMLTDKLKEELKKHGLHACLINQQDERIFTYVKEGKENNHEVLNSVSKSVLGLLIGIALDEGLMTLKTKTSDLISVHDSVQNCTVEDLLTMQSGYSEKEWNKVIQSENWGNTVQKMKAEKEGMTYNSFDSYLLILMLAEASGRNPADFAEEKLFEPLGITGWQWDRSTENYPIGGYGLKTSAEDLMKIGELVLHKGKWNGKQIVSEKWIESMLNPHVKNAVRGQSYGYHWWITADTPPVYYAAGREGKFLFIMPEKHLSAVFIGELPKQDLLPFQWFMKYVYPGD</sequence>
<protein>
    <recommendedName>
        <fullName evidence="1">Beta-lactamase-related domain-containing protein</fullName>
    </recommendedName>
</protein>
<dbReference type="EMBL" id="PZJJ01000006">
    <property type="protein sequence ID" value="PTL39569.1"/>
    <property type="molecule type" value="Genomic_DNA"/>
</dbReference>
<dbReference type="Pfam" id="PF00144">
    <property type="entry name" value="Beta-lactamase"/>
    <property type="match status" value="1"/>
</dbReference>
<keyword evidence="3" id="KW-1185">Reference proteome</keyword>
<dbReference type="SUPFAM" id="SSF56601">
    <property type="entry name" value="beta-lactamase/transpeptidase-like"/>
    <property type="match status" value="1"/>
</dbReference>
<dbReference type="InterPro" id="IPR001466">
    <property type="entry name" value="Beta-lactam-related"/>
</dbReference>
<dbReference type="Gene3D" id="3.40.710.10">
    <property type="entry name" value="DD-peptidase/beta-lactamase superfamily"/>
    <property type="match status" value="1"/>
</dbReference>
<evidence type="ECO:0000313" key="2">
    <source>
        <dbReference type="EMBL" id="PTL39569.1"/>
    </source>
</evidence>
<feature type="domain" description="Beta-lactamase-related" evidence="1">
    <location>
        <begin position="65"/>
        <end position="285"/>
    </location>
</feature>
<dbReference type="AlphaFoldDB" id="A0A2T4U842"/>
<evidence type="ECO:0000313" key="3">
    <source>
        <dbReference type="Proteomes" id="UP000240509"/>
    </source>
</evidence>
<dbReference type="Proteomes" id="UP000240509">
    <property type="component" value="Unassembled WGS sequence"/>
</dbReference>
<dbReference type="PANTHER" id="PTHR43283">
    <property type="entry name" value="BETA-LACTAMASE-RELATED"/>
    <property type="match status" value="1"/>
</dbReference>